<dbReference type="SMART" id="SM00382">
    <property type="entry name" value="AAA"/>
    <property type="match status" value="1"/>
</dbReference>
<dbReference type="InterPro" id="IPR025943">
    <property type="entry name" value="Sigma_54_int_dom_ATP-bd_2"/>
</dbReference>
<dbReference type="GO" id="GO:0005524">
    <property type="term" value="F:ATP binding"/>
    <property type="evidence" value="ECO:0007669"/>
    <property type="project" value="UniProtKB-KW"/>
</dbReference>
<dbReference type="PRINTS" id="PR01590">
    <property type="entry name" value="HTHFIS"/>
</dbReference>
<dbReference type="Gene3D" id="1.10.8.60">
    <property type="match status" value="1"/>
</dbReference>
<dbReference type="AlphaFoldDB" id="A0A1G9R0U5"/>
<dbReference type="PANTHER" id="PTHR32071:SF117">
    <property type="entry name" value="PTS-DEPENDENT DIHYDROXYACETONE KINASE OPERON REGULATORY PROTEIN-RELATED"/>
    <property type="match status" value="1"/>
</dbReference>
<protein>
    <submittedName>
        <fullName evidence="7">Sigma-54 specific transcriptional regulator</fullName>
    </submittedName>
</protein>
<dbReference type="GO" id="GO:0043565">
    <property type="term" value="F:sequence-specific DNA binding"/>
    <property type="evidence" value="ECO:0007669"/>
    <property type="project" value="InterPro"/>
</dbReference>
<dbReference type="GO" id="GO:0006355">
    <property type="term" value="P:regulation of DNA-templated transcription"/>
    <property type="evidence" value="ECO:0007669"/>
    <property type="project" value="InterPro"/>
</dbReference>
<dbReference type="SUPFAM" id="SSF52540">
    <property type="entry name" value="P-loop containing nucleoside triphosphate hydrolases"/>
    <property type="match status" value="1"/>
</dbReference>
<keyword evidence="8" id="KW-1185">Reference proteome</keyword>
<dbReference type="InterPro" id="IPR027417">
    <property type="entry name" value="P-loop_NTPase"/>
</dbReference>
<dbReference type="PANTHER" id="PTHR32071">
    <property type="entry name" value="TRANSCRIPTIONAL REGULATORY PROTEIN"/>
    <property type="match status" value="1"/>
</dbReference>
<dbReference type="Gene3D" id="1.10.10.60">
    <property type="entry name" value="Homeodomain-like"/>
    <property type="match status" value="1"/>
</dbReference>
<evidence type="ECO:0000256" key="4">
    <source>
        <dbReference type="ARBA" id="ARBA00023125"/>
    </source>
</evidence>
<evidence type="ECO:0000259" key="6">
    <source>
        <dbReference type="PROSITE" id="PS50045"/>
    </source>
</evidence>
<keyword evidence="5" id="KW-0804">Transcription</keyword>
<keyword evidence="4" id="KW-0238">DNA-binding</keyword>
<name>A0A1G9R0U5_9GAMM</name>
<dbReference type="InterPro" id="IPR002197">
    <property type="entry name" value="HTH_Fis"/>
</dbReference>
<keyword evidence="3" id="KW-0805">Transcription regulation</keyword>
<dbReference type="InterPro" id="IPR003593">
    <property type="entry name" value="AAA+_ATPase"/>
</dbReference>
<evidence type="ECO:0000313" key="8">
    <source>
        <dbReference type="Proteomes" id="UP000198654"/>
    </source>
</evidence>
<dbReference type="InterPro" id="IPR009057">
    <property type="entry name" value="Homeodomain-like_sf"/>
</dbReference>
<dbReference type="STRING" id="119000.SAMN05661010_03542"/>
<organism evidence="7 8">
    <name type="scientific">Modicisalibacter muralis</name>
    <dbReference type="NCBI Taxonomy" id="119000"/>
    <lineage>
        <taxon>Bacteria</taxon>
        <taxon>Pseudomonadati</taxon>
        <taxon>Pseudomonadota</taxon>
        <taxon>Gammaproteobacteria</taxon>
        <taxon>Oceanospirillales</taxon>
        <taxon>Halomonadaceae</taxon>
        <taxon>Modicisalibacter</taxon>
    </lineage>
</organism>
<keyword evidence="1" id="KW-0547">Nucleotide-binding</keyword>
<sequence>MSIALAMVASPQAHELRARGCGALRDAHGLPWVQCLALDDSGRWLTPDEGEAALACDDFRHPYAHAIHRGKPVRLGLGDARSRLDHPDFQGHVSTLPGHLQLEVRPLRAVDGAREWLGVLAFAASETTLGELHDDPGFAHFETLLCHLWARHSRHLDERRQRARLSDSLSKLNDGARRESLSRKLADDILGESATIVSLRQQIVRAAETSLAVLVQGETGSGKDLVAHALHRLSARAGGPFVALNCAAIPETLLESELFGHARGAFSGADKARTGLLGEADGGTLFLDEIGDMPLALQAKLLRVLESGRYRALGESEERRSDLRLVAATHQPLREHIRDGRFRADLFYRLSQFPLTLSALSERREDIAMLAEAFVADFCRREGRDDMGITPAALRLLRERDYPGNVRELKNLIDYACAMTPLGDDIEALHFMPPPAIANQAASAPARMDTAESATSISDLRQALRDYEAWLIRERLSRFDGNRSLAAQSLGLPKRTLAHKCQQLELDAK</sequence>
<dbReference type="InterPro" id="IPR025944">
    <property type="entry name" value="Sigma_54_int_dom_CS"/>
</dbReference>
<dbReference type="Pfam" id="PF00158">
    <property type="entry name" value="Sigma54_activat"/>
    <property type="match status" value="1"/>
</dbReference>
<evidence type="ECO:0000256" key="5">
    <source>
        <dbReference type="ARBA" id="ARBA00023163"/>
    </source>
</evidence>
<evidence type="ECO:0000256" key="1">
    <source>
        <dbReference type="ARBA" id="ARBA00022741"/>
    </source>
</evidence>
<evidence type="ECO:0000256" key="3">
    <source>
        <dbReference type="ARBA" id="ARBA00023015"/>
    </source>
</evidence>
<dbReference type="InterPro" id="IPR058031">
    <property type="entry name" value="AAA_lid_NorR"/>
</dbReference>
<keyword evidence="2" id="KW-0067">ATP-binding</keyword>
<accession>A0A1G9R0U5</accession>
<dbReference type="PROSITE" id="PS50045">
    <property type="entry name" value="SIGMA54_INTERACT_4"/>
    <property type="match status" value="1"/>
</dbReference>
<dbReference type="FunFam" id="3.40.50.300:FF:000006">
    <property type="entry name" value="DNA-binding transcriptional regulator NtrC"/>
    <property type="match status" value="1"/>
</dbReference>
<dbReference type="Pfam" id="PF02954">
    <property type="entry name" value="HTH_8"/>
    <property type="match status" value="1"/>
</dbReference>
<dbReference type="Gene3D" id="3.40.50.300">
    <property type="entry name" value="P-loop containing nucleotide triphosphate hydrolases"/>
    <property type="match status" value="1"/>
</dbReference>
<reference evidence="7 8" key="1">
    <citation type="submission" date="2016-10" db="EMBL/GenBank/DDBJ databases">
        <authorList>
            <person name="de Groot N.N."/>
        </authorList>
    </citation>
    <scope>NUCLEOTIDE SEQUENCE [LARGE SCALE GENOMIC DNA]</scope>
    <source>
        <strain evidence="7 8">DSM 14789</strain>
    </source>
</reference>
<dbReference type="InterPro" id="IPR025662">
    <property type="entry name" value="Sigma_54_int_dom_ATP-bd_1"/>
</dbReference>
<dbReference type="Pfam" id="PF25601">
    <property type="entry name" value="AAA_lid_14"/>
    <property type="match status" value="1"/>
</dbReference>
<feature type="domain" description="Sigma-54 factor interaction" evidence="6">
    <location>
        <begin position="189"/>
        <end position="418"/>
    </location>
</feature>
<dbReference type="EMBL" id="FNGI01000013">
    <property type="protein sequence ID" value="SDM16823.1"/>
    <property type="molecule type" value="Genomic_DNA"/>
</dbReference>
<dbReference type="SUPFAM" id="SSF46689">
    <property type="entry name" value="Homeodomain-like"/>
    <property type="match status" value="1"/>
</dbReference>
<dbReference type="PROSITE" id="PS00676">
    <property type="entry name" value="SIGMA54_INTERACT_2"/>
    <property type="match status" value="1"/>
</dbReference>
<evidence type="ECO:0000256" key="2">
    <source>
        <dbReference type="ARBA" id="ARBA00022840"/>
    </source>
</evidence>
<evidence type="ECO:0000313" key="7">
    <source>
        <dbReference type="EMBL" id="SDM16823.1"/>
    </source>
</evidence>
<dbReference type="CDD" id="cd00009">
    <property type="entry name" value="AAA"/>
    <property type="match status" value="1"/>
</dbReference>
<dbReference type="PROSITE" id="PS00675">
    <property type="entry name" value="SIGMA54_INTERACT_1"/>
    <property type="match status" value="1"/>
</dbReference>
<dbReference type="InterPro" id="IPR002078">
    <property type="entry name" value="Sigma_54_int"/>
</dbReference>
<dbReference type="Proteomes" id="UP000198654">
    <property type="component" value="Unassembled WGS sequence"/>
</dbReference>
<gene>
    <name evidence="7" type="ORF">SAMN05661010_03542</name>
</gene>
<proteinExistence type="predicted"/>
<dbReference type="PROSITE" id="PS00688">
    <property type="entry name" value="SIGMA54_INTERACT_3"/>
    <property type="match status" value="1"/>
</dbReference>